<gene>
    <name evidence="2" type="ORF">JXQ802_LOCUS50998</name>
    <name evidence="1" type="ORF">PYM288_LOCUS34791</name>
</gene>
<keyword evidence="3" id="KW-1185">Reference proteome</keyword>
<evidence type="ECO:0000313" key="1">
    <source>
        <dbReference type="EMBL" id="CAF1400356.1"/>
    </source>
</evidence>
<dbReference type="Proteomes" id="UP000663870">
    <property type="component" value="Unassembled WGS sequence"/>
</dbReference>
<name>A0A816CTC2_9BILA</name>
<dbReference type="AlphaFoldDB" id="A0A816CTC2"/>
<proteinExistence type="predicted"/>
<feature type="non-terminal residue" evidence="2">
    <location>
        <position position="211"/>
    </location>
</feature>
<protein>
    <submittedName>
        <fullName evidence="2">Uncharacterized protein</fullName>
    </submittedName>
</protein>
<dbReference type="Proteomes" id="UP000663854">
    <property type="component" value="Unassembled WGS sequence"/>
</dbReference>
<sequence length="211" mass="24010">MEKAKGGKIYQSFLPVSKLSKLSPRVSPGILIKNTTEFQLPKICVNRNASIWKICKAIPCTPYIDKPNWNYPRTTMAGEKTGDFVNRVLEIAWGSNPPSVDLYLRSGCNGIMEMKYLFQSIEIFWPRFLGSIIIVLDAGDEAILKYLLPEKPAHHYIIEFEHTPCVPGRVFNQYSYLNLDRHSSADYVVTIDSDCILHSPVTPDLIFRQGR</sequence>
<accession>A0A816CTC2</accession>
<comment type="caution">
    <text evidence="2">The sequence shown here is derived from an EMBL/GenBank/DDBJ whole genome shotgun (WGS) entry which is preliminary data.</text>
</comment>
<evidence type="ECO:0000313" key="2">
    <source>
        <dbReference type="EMBL" id="CAF1624379.1"/>
    </source>
</evidence>
<evidence type="ECO:0000313" key="3">
    <source>
        <dbReference type="Proteomes" id="UP000663870"/>
    </source>
</evidence>
<reference evidence="2" key="1">
    <citation type="submission" date="2021-02" db="EMBL/GenBank/DDBJ databases">
        <authorList>
            <person name="Nowell W R."/>
        </authorList>
    </citation>
    <scope>NUCLEOTIDE SEQUENCE</scope>
</reference>
<dbReference type="EMBL" id="CAJNOL010007036">
    <property type="protein sequence ID" value="CAF1624379.1"/>
    <property type="molecule type" value="Genomic_DNA"/>
</dbReference>
<organism evidence="2 3">
    <name type="scientific">Rotaria sordida</name>
    <dbReference type="NCBI Taxonomy" id="392033"/>
    <lineage>
        <taxon>Eukaryota</taxon>
        <taxon>Metazoa</taxon>
        <taxon>Spiralia</taxon>
        <taxon>Gnathifera</taxon>
        <taxon>Rotifera</taxon>
        <taxon>Eurotatoria</taxon>
        <taxon>Bdelloidea</taxon>
        <taxon>Philodinida</taxon>
        <taxon>Philodinidae</taxon>
        <taxon>Rotaria</taxon>
    </lineage>
</organism>
<dbReference type="EMBL" id="CAJNOH010005530">
    <property type="protein sequence ID" value="CAF1400356.1"/>
    <property type="molecule type" value="Genomic_DNA"/>
</dbReference>